<dbReference type="InterPro" id="IPR027417">
    <property type="entry name" value="P-loop_NTPase"/>
</dbReference>
<evidence type="ECO:0000256" key="2">
    <source>
        <dbReference type="SAM" id="MobiDB-lite"/>
    </source>
</evidence>
<feature type="region of interest" description="Disordered" evidence="2">
    <location>
        <begin position="333"/>
        <end position="359"/>
    </location>
</feature>
<gene>
    <name evidence="3" type="ORF">Enr13x_24070</name>
</gene>
<dbReference type="OrthoDB" id="9777890at2"/>
<keyword evidence="4" id="KW-1185">Reference proteome</keyword>
<sequence length="359" mass="41176">MSDLDAHFPPASNTKQIEVKKMPLSHFFITGCPRSGTTMLQQALNRHTDVVVPAETKYFCYFYGMPIRWQRQHVERMKSDLGIHLEAHTRVISDDEAHLRYFRGIAERCIDRSGKSGVRFFGEKTPEHANRIPLIRRVLPDSKVIYVHRDPRAVVASLLKVPWITCSPRTASLVWNKYVQFWLLHQRSPDPNTLIVRYEDLARSPRKVLRQACAFLGAEFQAEVADGTGDSQIIPERELRWKSHSLRSIDTSRIDQWKEILSDREVAQVERLTGSTMLQMGYQPETDPPYRPCLYDRALLIPESLRTASSLTYQCLLSELRFCLKTKISSAVHPNKPQQGWGQGSAGHRTRRRGSAPQG</sequence>
<proteinExistence type="predicted"/>
<evidence type="ECO:0000313" key="3">
    <source>
        <dbReference type="EMBL" id="QDV42559.1"/>
    </source>
</evidence>
<dbReference type="PANTHER" id="PTHR12788">
    <property type="entry name" value="PROTEIN-TYROSINE SULFOTRANSFERASE 2"/>
    <property type="match status" value="1"/>
</dbReference>
<name>A0A518HNZ5_9BACT</name>
<dbReference type="SUPFAM" id="SSF52540">
    <property type="entry name" value="P-loop containing nucleoside triphosphate hydrolases"/>
    <property type="match status" value="1"/>
</dbReference>
<evidence type="ECO:0000313" key="4">
    <source>
        <dbReference type="Proteomes" id="UP000319004"/>
    </source>
</evidence>
<keyword evidence="1 3" id="KW-0808">Transferase</keyword>
<dbReference type="AlphaFoldDB" id="A0A518HNZ5"/>
<accession>A0A518HNZ5</accession>
<organism evidence="3 4">
    <name type="scientific">Stieleria neptunia</name>
    <dbReference type="NCBI Taxonomy" id="2527979"/>
    <lineage>
        <taxon>Bacteria</taxon>
        <taxon>Pseudomonadati</taxon>
        <taxon>Planctomycetota</taxon>
        <taxon>Planctomycetia</taxon>
        <taxon>Pirellulales</taxon>
        <taxon>Pirellulaceae</taxon>
        <taxon>Stieleria</taxon>
    </lineage>
</organism>
<dbReference type="InterPro" id="IPR026634">
    <property type="entry name" value="TPST-like"/>
</dbReference>
<dbReference type="Proteomes" id="UP000319004">
    <property type="component" value="Chromosome"/>
</dbReference>
<dbReference type="Pfam" id="PF13469">
    <property type="entry name" value="Sulfotransfer_3"/>
    <property type="match status" value="1"/>
</dbReference>
<evidence type="ECO:0000256" key="1">
    <source>
        <dbReference type="ARBA" id="ARBA00022679"/>
    </source>
</evidence>
<dbReference type="EMBL" id="CP037423">
    <property type="protein sequence ID" value="QDV42559.1"/>
    <property type="molecule type" value="Genomic_DNA"/>
</dbReference>
<dbReference type="PANTHER" id="PTHR12788:SF10">
    <property type="entry name" value="PROTEIN-TYROSINE SULFOTRANSFERASE"/>
    <property type="match status" value="1"/>
</dbReference>
<reference evidence="3 4" key="1">
    <citation type="submission" date="2019-03" db="EMBL/GenBank/DDBJ databases">
        <title>Deep-cultivation of Planctomycetes and their phenomic and genomic characterization uncovers novel biology.</title>
        <authorList>
            <person name="Wiegand S."/>
            <person name="Jogler M."/>
            <person name="Boedeker C."/>
            <person name="Pinto D."/>
            <person name="Vollmers J."/>
            <person name="Rivas-Marin E."/>
            <person name="Kohn T."/>
            <person name="Peeters S.H."/>
            <person name="Heuer A."/>
            <person name="Rast P."/>
            <person name="Oberbeckmann S."/>
            <person name="Bunk B."/>
            <person name="Jeske O."/>
            <person name="Meyerdierks A."/>
            <person name="Storesund J.E."/>
            <person name="Kallscheuer N."/>
            <person name="Luecker S."/>
            <person name="Lage O.M."/>
            <person name="Pohl T."/>
            <person name="Merkel B.J."/>
            <person name="Hornburger P."/>
            <person name="Mueller R.-W."/>
            <person name="Bruemmer F."/>
            <person name="Labrenz M."/>
            <person name="Spormann A.M."/>
            <person name="Op den Camp H."/>
            <person name="Overmann J."/>
            <person name="Amann R."/>
            <person name="Jetten M.S.M."/>
            <person name="Mascher T."/>
            <person name="Medema M.H."/>
            <person name="Devos D.P."/>
            <person name="Kaster A.-K."/>
            <person name="Ovreas L."/>
            <person name="Rohde M."/>
            <person name="Galperin M.Y."/>
            <person name="Jogler C."/>
        </authorList>
    </citation>
    <scope>NUCLEOTIDE SEQUENCE [LARGE SCALE GENOMIC DNA]</scope>
    <source>
        <strain evidence="3 4">Enr13</strain>
    </source>
</reference>
<dbReference type="KEGG" id="snep:Enr13x_24070"/>
<dbReference type="Gene3D" id="3.40.50.300">
    <property type="entry name" value="P-loop containing nucleotide triphosphate hydrolases"/>
    <property type="match status" value="1"/>
</dbReference>
<feature type="compositionally biased region" description="Basic residues" evidence="2">
    <location>
        <begin position="348"/>
        <end position="359"/>
    </location>
</feature>
<dbReference type="GO" id="GO:0008476">
    <property type="term" value="F:protein-tyrosine sulfotransferase activity"/>
    <property type="evidence" value="ECO:0007669"/>
    <property type="project" value="InterPro"/>
</dbReference>
<protein>
    <submittedName>
        <fullName evidence="3">Sulfotransferase domain protein</fullName>
    </submittedName>
</protein>